<dbReference type="EMBL" id="OA882384">
    <property type="protein sequence ID" value="CAD7275049.1"/>
    <property type="molecule type" value="Genomic_DNA"/>
</dbReference>
<evidence type="ECO:0000313" key="2">
    <source>
        <dbReference type="Proteomes" id="UP000678499"/>
    </source>
</evidence>
<gene>
    <name evidence="1" type="ORF">NMOB1V02_LOCUS2856</name>
</gene>
<sequence length="111" mass="11945">MVAAYASDHGSEFFFGETVADGSERDGAEAPGPFRCPICDVVTGSQEELESHFVLVHDDQHMQEKSCGKPKQVFLSFDSGGPGSMSGGVTGEHDGVEARLVEIIKQRPEIF</sequence>
<protein>
    <submittedName>
        <fullName evidence="1">Uncharacterized protein</fullName>
    </submittedName>
</protein>
<proteinExistence type="predicted"/>
<reference evidence="1" key="1">
    <citation type="submission" date="2020-11" db="EMBL/GenBank/DDBJ databases">
        <authorList>
            <person name="Tran Van P."/>
        </authorList>
    </citation>
    <scope>NUCLEOTIDE SEQUENCE</scope>
</reference>
<organism evidence="1">
    <name type="scientific">Notodromas monacha</name>
    <dbReference type="NCBI Taxonomy" id="399045"/>
    <lineage>
        <taxon>Eukaryota</taxon>
        <taxon>Metazoa</taxon>
        <taxon>Ecdysozoa</taxon>
        <taxon>Arthropoda</taxon>
        <taxon>Crustacea</taxon>
        <taxon>Oligostraca</taxon>
        <taxon>Ostracoda</taxon>
        <taxon>Podocopa</taxon>
        <taxon>Podocopida</taxon>
        <taxon>Cypridocopina</taxon>
        <taxon>Cypridoidea</taxon>
        <taxon>Cyprididae</taxon>
        <taxon>Notodromas</taxon>
    </lineage>
</organism>
<dbReference type="AlphaFoldDB" id="A0A7R9BJD6"/>
<accession>A0A7R9BJD6</accession>
<evidence type="ECO:0000313" key="1">
    <source>
        <dbReference type="EMBL" id="CAD7275049.1"/>
    </source>
</evidence>
<dbReference type="EMBL" id="CAJPEX010000347">
    <property type="protein sequence ID" value="CAG0915201.1"/>
    <property type="molecule type" value="Genomic_DNA"/>
</dbReference>
<name>A0A7R9BJD6_9CRUS</name>
<keyword evidence="2" id="KW-1185">Reference proteome</keyword>
<dbReference type="Proteomes" id="UP000678499">
    <property type="component" value="Unassembled WGS sequence"/>
</dbReference>